<comment type="caution">
    <text evidence="2">The sequence shown here is derived from an EMBL/GenBank/DDBJ whole genome shotgun (WGS) entry which is preliminary data.</text>
</comment>
<organism evidence="2">
    <name type="scientific">marine sediment metagenome</name>
    <dbReference type="NCBI Taxonomy" id="412755"/>
    <lineage>
        <taxon>unclassified sequences</taxon>
        <taxon>metagenomes</taxon>
        <taxon>ecological metagenomes</taxon>
    </lineage>
</organism>
<proteinExistence type="predicted"/>
<dbReference type="EMBL" id="BARS01020641">
    <property type="protein sequence ID" value="GAG09685.1"/>
    <property type="molecule type" value="Genomic_DNA"/>
</dbReference>
<name>X0UVC9_9ZZZZ</name>
<protein>
    <submittedName>
        <fullName evidence="2">Uncharacterized protein</fullName>
    </submittedName>
</protein>
<feature type="non-terminal residue" evidence="2">
    <location>
        <position position="1"/>
    </location>
</feature>
<gene>
    <name evidence="2" type="ORF">S01H1_33258</name>
</gene>
<reference evidence="2" key="1">
    <citation type="journal article" date="2014" name="Front. Microbiol.">
        <title>High frequency of phylogenetically diverse reductive dehalogenase-homologous genes in deep subseafloor sedimentary metagenomes.</title>
        <authorList>
            <person name="Kawai M."/>
            <person name="Futagami T."/>
            <person name="Toyoda A."/>
            <person name="Takaki Y."/>
            <person name="Nishi S."/>
            <person name="Hori S."/>
            <person name="Arai W."/>
            <person name="Tsubouchi T."/>
            <person name="Morono Y."/>
            <person name="Uchiyama I."/>
            <person name="Ito T."/>
            <person name="Fujiyama A."/>
            <person name="Inagaki F."/>
            <person name="Takami H."/>
        </authorList>
    </citation>
    <scope>NUCLEOTIDE SEQUENCE</scope>
    <source>
        <strain evidence="2">Expedition CK06-06</strain>
    </source>
</reference>
<feature type="region of interest" description="Disordered" evidence="1">
    <location>
        <begin position="1"/>
        <end position="25"/>
    </location>
</feature>
<evidence type="ECO:0000256" key="1">
    <source>
        <dbReference type="SAM" id="MobiDB-lite"/>
    </source>
</evidence>
<sequence>FNAKVSDATLDTSSDPRTPTAHDHDSIYYTKTELNAGELDNRYYRENEFTETDGDAAKPVKTKAAGHLDQSLVKEMHQLSQPGEPTVAVGQVCMWTDTDADNVVHLLFGTEGGNVGVELTVAPS</sequence>
<accession>X0UVC9</accession>
<evidence type="ECO:0000313" key="2">
    <source>
        <dbReference type="EMBL" id="GAG09685.1"/>
    </source>
</evidence>
<dbReference type="AlphaFoldDB" id="X0UVC9"/>